<comment type="function">
    <text evidence="1">Catalyzes the conversion of 7,8-dihydroneopterin triphosphate (H2NTP) to 6-carboxy-5,6,7,8-tetrahydropterin (CPH4) and acetaldehyde.</text>
</comment>
<dbReference type="SUPFAM" id="SSF55620">
    <property type="entry name" value="Tetrahydrobiopterin biosynthesis enzymes-like"/>
    <property type="match status" value="1"/>
</dbReference>
<dbReference type="InterPro" id="IPR038418">
    <property type="entry name" value="6-PTP_synth/QueD_sf"/>
</dbReference>
<evidence type="ECO:0000256" key="4">
    <source>
        <dbReference type="ARBA" id="ARBA00018141"/>
    </source>
</evidence>
<keyword evidence="5 9" id="KW-0479">Metal-binding</keyword>
<proteinExistence type="inferred from homology"/>
<sequence length="121" mass="13820">MYEQRYRFFFEAAHELGGNVAGDDHPYARVHGHSFEVLLILRGEEVGPKGWLTDFALVRAEADDLRRTLDHAFLNHIEGLEVPTLENLSHYIFERSRKALDKLAAVEVARPSLGESARYEP</sequence>
<dbReference type="PANTHER" id="PTHR12589">
    <property type="entry name" value="PYRUVOYL TETRAHYDROBIOPTERIN SYNTHASE"/>
    <property type="match status" value="1"/>
</dbReference>
<keyword evidence="7 9" id="KW-0456">Lyase</keyword>
<dbReference type="GO" id="GO:0046872">
    <property type="term" value="F:metal ion binding"/>
    <property type="evidence" value="ECO:0007669"/>
    <property type="project" value="UniProtKB-KW"/>
</dbReference>
<evidence type="ECO:0000256" key="1">
    <source>
        <dbReference type="ARBA" id="ARBA00002285"/>
    </source>
</evidence>
<name>A0A9X2L7S5_9PROT</name>
<evidence type="ECO:0000313" key="11">
    <source>
        <dbReference type="EMBL" id="MCQ8184602.1"/>
    </source>
</evidence>
<dbReference type="GO" id="GO:0008616">
    <property type="term" value="P:tRNA queuosine(34) biosynthetic process"/>
    <property type="evidence" value="ECO:0007669"/>
    <property type="project" value="UniProtKB-KW"/>
</dbReference>
<dbReference type="PANTHER" id="PTHR12589:SF7">
    <property type="entry name" value="6-PYRUVOYL TETRAHYDROBIOPTERIN SYNTHASE"/>
    <property type="match status" value="1"/>
</dbReference>
<comment type="pathway">
    <text evidence="2 9">Purine metabolism; 7-cyano-7-deazaguanine biosynthesis.</text>
</comment>
<evidence type="ECO:0000256" key="6">
    <source>
        <dbReference type="ARBA" id="ARBA00022833"/>
    </source>
</evidence>
<keyword evidence="9" id="KW-0671">Queuosine biosynthesis</keyword>
<dbReference type="Pfam" id="PF01242">
    <property type="entry name" value="PTPS"/>
    <property type="match status" value="1"/>
</dbReference>
<evidence type="ECO:0000256" key="10">
    <source>
        <dbReference type="PIRSR" id="PIRSR006113-2"/>
    </source>
</evidence>
<accession>A0A9X2L7S5</accession>
<evidence type="ECO:0000256" key="8">
    <source>
        <dbReference type="ARBA" id="ARBA00048807"/>
    </source>
</evidence>
<dbReference type="InterPro" id="IPR007115">
    <property type="entry name" value="6-PTP_synth/QueD"/>
</dbReference>
<dbReference type="RefSeq" id="WP_256618451.1">
    <property type="nucleotide sequence ID" value="NZ_JANIBC010000002.1"/>
</dbReference>
<comment type="cofactor">
    <cofactor evidence="9 10">
        <name>Zn(2+)</name>
        <dbReference type="ChEBI" id="CHEBI:29105"/>
    </cofactor>
    <text evidence="9 10">Binds 1 zinc ion per subunit.</text>
</comment>
<comment type="similarity">
    <text evidence="3 9">Belongs to the PTPS family. QueD subfamily.</text>
</comment>
<evidence type="ECO:0000256" key="9">
    <source>
        <dbReference type="PIRNR" id="PIRNR006113"/>
    </source>
</evidence>
<feature type="binding site" evidence="10">
    <location>
        <position position="14"/>
    </location>
    <ligand>
        <name>Zn(2+)</name>
        <dbReference type="ChEBI" id="CHEBI:29105"/>
    </ligand>
</feature>
<evidence type="ECO:0000256" key="3">
    <source>
        <dbReference type="ARBA" id="ARBA00008900"/>
    </source>
</evidence>
<protein>
    <recommendedName>
        <fullName evidence="4 9">6-carboxy-5,6,7,8-tetrahydropterin synthase</fullName>
        <ecNumber evidence="9">4.-.-.-</ecNumber>
    </recommendedName>
</protein>
<keyword evidence="12" id="KW-1185">Reference proteome</keyword>
<evidence type="ECO:0000256" key="2">
    <source>
        <dbReference type="ARBA" id="ARBA00005061"/>
    </source>
</evidence>
<dbReference type="PIRSF" id="PIRSF006113">
    <property type="entry name" value="PTP_synth"/>
    <property type="match status" value="1"/>
</dbReference>
<dbReference type="GO" id="GO:0070497">
    <property type="term" value="F:6-carboxytetrahydropterin synthase activity"/>
    <property type="evidence" value="ECO:0007669"/>
    <property type="project" value="UniProtKB-EC"/>
</dbReference>
<evidence type="ECO:0000256" key="5">
    <source>
        <dbReference type="ARBA" id="ARBA00022723"/>
    </source>
</evidence>
<organism evidence="11 12">
    <name type="scientific">Parvularcula maris</name>
    <dbReference type="NCBI Taxonomy" id="2965077"/>
    <lineage>
        <taxon>Bacteria</taxon>
        <taxon>Pseudomonadati</taxon>
        <taxon>Pseudomonadota</taxon>
        <taxon>Alphaproteobacteria</taxon>
        <taxon>Parvularculales</taxon>
        <taxon>Parvularculaceae</taxon>
        <taxon>Parvularcula</taxon>
    </lineage>
</organism>
<dbReference type="AlphaFoldDB" id="A0A9X2L7S5"/>
<dbReference type="Proteomes" id="UP001142610">
    <property type="component" value="Unassembled WGS sequence"/>
</dbReference>
<evidence type="ECO:0000256" key="7">
    <source>
        <dbReference type="ARBA" id="ARBA00023239"/>
    </source>
</evidence>
<feature type="binding site" evidence="10">
    <location>
        <position position="31"/>
    </location>
    <ligand>
        <name>Zn(2+)</name>
        <dbReference type="ChEBI" id="CHEBI:29105"/>
    </ligand>
</feature>
<evidence type="ECO:0000313" key="12">
    <source>
        <dbReference type="Proteomes" id="UP001142610"/>
    </source>
</evidence>
<comment type="caution">
    <text evidence="11">The sequence shown here is derived from an EMBL/GenBank/DDBJ whole genome shotgun (WGS) entry which is preliminary data.</text>
</comment>
<dbReference type="Gene3D" id="3.30.479.10">
    <property type="entry name" value="6-pyruvoyl tetrahydropterin synthase/QueD"/>
    <property type="match status" value="1"/>
</dbReference>
<dbReference type="EMBL" id="JANIBC010000002">
    <property type="protein sequence ID" value="MCQ8184602.1"/>
    <property type="molecule type" value="Genomic_DNA"/>
</dbReference>
<keyword evidence="6 9" id="KW-0862">Zinc</keyword>
<dbReference type="EC" id="4.-.-.-" evidence="9"/>
<comment type="catalytic activity">
    <reaction evidence="8 9">
        <text>7,8-dihydroneopterin 3'-triphosphate + H2O = 6-carboxy-5,6,7,8-tetrahydropterin + triphosphate + acetaldehyde + 2 H(+)</text>
        <dbReference type="Rhea" id="RHEA:27966"/>
        <dbReference type="ChEBI" id="CHEBI:15343"/>
        <dbReference type="ChEBI" id="CHEBI:15377"/>
        <dbReference type="ChEBI" id="CHEBI:15378"/>
        <dbReference type="ChEBI" id="CHEBI:18036"/>
        <dbReference type="ChEBI" id="CHEBI:58462"/>
        <dbReference type="ChEBI" id="CHEBI:61032"/>
        <dbReference type="EC" id="4.1.2.50"/>
    </reaction>
</comment>
<gene>
    <name evidence="11" type="ORF">NOG11_04305</name>
</gene>
<reference evidence="11" key="1">
    <citation type="submission" date="2022-07" db="EMBL/GenBank/DDBJ databases">
        <title>Parvularcula maris sp. nov., an algicidal bacterium isolated from seawater.</title>
        <authorList>
            <person name="Li F."/>
        </authorList>
    </citation>
    <scope>NUCLEOTIDE SEQUENCE</scope>
    <source>
        <strain evidence="11">BGMRC 0090</strain>
    </source>
</reference>
<feature type="binding site" evidence="10">
    <location>
        <position position="33"/>
    </location>
    <ligand>
        <name>Zn(2+)</name>
        <dbReference type="ChEBI" id="CHEBI:29105"/>
    </ligand>
</feature>